<dbReference type="AlphaFoldDB" id="A0A699RC09"/>
<evidence type="ECO:0000256" key="1">
    <source>
        <dbReference type="SAM" id="MobiDB-lite"/>
    </source>
</evidence>
<dbReference type="EMBL" id="BKCJ011075306">
    <property type="protein sequence ID" value="GFC80494.1"/>
    <property type="molecule type" value="Genomic_DNA"/>
</dbReference>
<gene>
    <name evidence="2" type="ORF">Tci_852464</name>
</gene>
<sequence length="149" mass="16002">MRGWAALRTNVGCHSPSSSPTRRARQQAGVFTGDTCMLSVAHNCGALTHFEGKRCRFGYTRSDSPGALIRRAHARPRTIAADSRQQADDGGKSEGDVQLQPRQVQQIEQIGEPDRAGLGGQHQNADKGQPPEVLASGGQQLYGGEHELS</sequence>
<comment type="caution">
    <text evidence="2">The sequence shown here is derived from an EMBL/GenBank/DDBJ whole genome shotgun (WGS) entry which is preliminary data.</text>
</comment>
<accession>A0A699RC09</accession>
<feature type="compositionally biased region" description="Basic and acidic residues" evidence="1">
    <location>
        <begin position="85"/>
        <end position="95"/>
    </location>
</feature>
<reference evidence="2" key="1">
    <citation type="journal article" date="2019" name="Sci. Rep.">
        <title>Draft genome of Tanacetum cinerariifolium, the natural source of mosquito coil.</title>
        <authorList>
            <person name="Yamashiro T."/>
            <person name="Shiraishi A."/>
            <person name="Satake H."/>
            <person name="Nakayama K."/>
        </authorList>
    </citation>
    <scope>NUCLEOTIDE SEQUENCE</scope>
</reference>
<name>A0A699RC09_TANCI</name>
<protein>
    <submittedName>
        <fullName evidence="2">Uncharacterized protein</fullName>
    </submittedName>
</protein>
<organism evidence="2">
    <name type="scientific">Tanacetum cinerariifolium</name>
    <name type="common">Dalmatian daisy</name>
    <name type="synonym">Chrysanthemum cinerariifolium</name>
    <dbReference type="NCBI Taxonomy" id="118510"/>
    <lineage>
        <taxon>Eukaryota</taxon>
        <taxon>Viridiplantae</taxon>
        <taxon>Streptophyta</taxon>
        <taxon>Embryophyta</taxon>
        <taxon>Tracheophyta</taxon>
        <taxon>Spermatophyta</taxon>
        <taxon>Magnoliopsida</taxon>
        <taxon>eudicotyledons</taxon>
        <taxon>Gunneridae</taxon>
        <taxon>Pentapetalae</taxon>
        <taxon>asterids</taxon>
        <taxon>campanulids</taxon>
        <taxon>Asterales</taxon>
        <taxon>Asteraceae</taxon>
        <taxon>Asteroideae</taxon>
        <taxon>Anthemideae</taxon>
        <taxon>Anthemidinae</taxon>
        <taxon>Tanacetum</taxon>
    </lineage>
</organism>
<evidence type="ECO:0000313" key="2">
    <source>
        <dbReference type="EMBL" id="GFC80494.1"/>
    </source>
</evidence>
<feature type="region of interest" description="Disordered" evidence="1">
    <location>
        <begin position="61"/>
        <end position="149"/>
    </location>
</feature>
<proteinExistence type="predicted"/>
<feature type="region of interest" description="Disordered" evidence="1">
    <location>
        <begin position="1"/>
        <end position="26"/>
    </location>
</feature>